<dbReference type="InterPro" id="IPR002048">
    <property type="entry name" value="EF_hand_dom"/>
</dbReference>
<dbReference type="Gene3D" id="1.10.238.10">
    <property type="entry name" value="EF-hand"/>
    <property type="match status" value="1"/>
</dbReference>
<sequence length="222" mass="26189">MDRDGYISNGELFQVLKMMVGNNLKDNQLQQIVDKTILFHDKDGDGKISMTHLGASMYHFLGCRAYRSSQENGTRKYLIRILPKSCFDKTWIDIYKKDFILVINWIRFDEHMRSGLYNSNPISTGHLILKDARIFKAKNSKKDIYMIMGQVNAPIDDIEQEKCFFRVVMRLFFVLKNATTFQDRTSSGTYKVYIWLENRKDMKKAKKHVMKFLENVRRETSN</sequence>
<accession>A0A238BTR4</accession>
<dbReference type="CDD" id="cd00051">
    <property type="entry name" value="EFh"/>
    <property type="match status" value="1"/>
</dbReference>
<dbReference type="OrthoDB" id="191686at2759"/>
<dbReference type="PANTHER" id="PTHR45942">
    <property type="entry name" value="PROTEIN PHOSPATASE 3 REGULATORY SUBUNIT B ALPHA ISOFORM TYPE 1"/>
    <property type="match status" value="1"/>
</dbReference>
<feature type="domain" description="EF-hand" evidence="3">
    <location>
        <begin position="1"/>
        <end position="22"/>
    </location>
</feature>
<dbReference type="EMBL" id="KZ270018">
    <property type="protein sequence ID" value="OZC07958.1"/>
    <property type="molecule type" value="Genomic_DNA"/>
</dbReference>
<evidence type="ECO:0000256" key="1">
    <source>
        <dbReference type="ARBA" id="ARBA00022723"/>
    </source>
</evidence>
<keyword evidence="1" id="KW-0479">Metal-binding</keyword>
<keyword evidence="5" id="KW-1185">Reference proteome</keyword>
<evidence type="ECO:0000256" key="2">
    <source>
        <dbReference type="ARBA" id="ARBA00022737"/>
    </source>
</evidence>
<dbReference type="SUPFAM" id="SSF47473">
    <property type="entry name" value="EF-hand"/>
    <property type="match status" value="1"/>
</dbReference>
<evidence type="ECO:0000259" key="3">
    <source>
        <dbReference type="PROSITE" id="PS50222"/>
    </source>
</evidence>
<feature type="domain" description="EF-hand" evidence="3">
    <location>
        <begin position="28"/>
        <end position="63"/>
    </location>
</feature>
<name>A0A238BTR4_9BILA</name>
<reference evidence="4 5" key="1">
    <citation type="submission" date="2015-12" db="EMBL/GenBank/DDBJ databases">
        <title>Draft genome of the nematode, Onchocerca flexuosa.</title>
        <authorList>
            <person name="Mitreva M."/>
        </authorList>
    </citation>
    <scope>NUCLEOTIDE SEQUENCE [LARGE SCALE GENOMIC DNA]</scope>
    <source>
        <strain evidence="4">Red Deer</strain>
    </source>
</reference>
<dbReference type="PROSITE" id="PS50222">
    <property type="entry name" value="EF_HAND_2"/>
    <property type="match status" value="2"/>
</dbReference>
<dbReference type="InterPro" id="IPR011992">
    <property type="entry name" value="EF-hand-dom_pair"/>
</dbReference>
<evidence type="ECO:0000313" key="5">
    <source>
        <dbReference type="Proteomes" id="UP000242913"/>
    </source>
</evidence>
<proteinExistence type="predicted"/>
<gene>
    <name evidence="4" type="ORF">X798_05065</name>
</gene>
<dbReference type="Proteomes" id="UP000242913">
    <property type="component" value="Unassembled WGS sequence"/>
</dbReference>
<evidence type="ECO:0000313" key="4">
    <source>
        <dbReference type="EMBL" id="OZC07958.1"/>
    </source>
</evidence>
<dbReference type="GO" id="GO:0005509">
    <property type="term" value="F:calcium ion binding"/>
    <property type="evidence" value="ECO:0007669"/>
    <property type="project" value="InterPro"/>
</dbReference>
<dbReference type="AlphaFoldDB" id="A0A238BTR4"/>
<organism evidence="4 5">
    <name type="scientific">Onchocerca flexuosa</name>
    <dbReference type="NCBI Taxonomy" id="387005"/>
    <lineage>
        <taxon>Eukaryota</taxon>
        <taxon>Metazoa</taxon>
        <taxon>Ecdysozoa</taxon>
        <taxon>Nematoda</taxon>
        <taxon>Chromadorea</taxon>
        <taxon>Rhabditida</taxon>
        <taxon>Spirurina</taxon>
        <taxon>Spiruromorpha</taxon>
        <taxon>Filarioidea</taxon>
        <taxon>Onchocercidae</taxon>
        <taxon>Onchocerca</taxon>
    </lineage>
</organism>
<keyword evidence="2" id="KW-0677">Repeat</keyword>
<protein>
    <recommendedName>
        <fullName evidence="3">EF-hand domain-containing protein</fullName>
    </recommendedName>
</protein>